<feature type="chain" id="PRO_5043505409" description="peptidylglycine monooxygenase" evidence="15">
    <location>
        <begin position="29"/>
        <end position="347"/>
    </location>
</feature>
<dbReference type="EC" id="1.14.17.3" evidence="3"/>
<dbReference type="PRINTS" id="PR00790">
    <property type="entry name" value="PAMONOXGNASE"/>
</dbReference>
<protein>
    <recommendedName>
        <fullName evidence="3">peptidylglycine monooxygenase</fullName>
        <ecNumber evidence="3">1.14.17.3</ecNumber>
    </recommendedName>
</protein>
<evidence type="ECO:0000256" key="2">
    <source>
        <dbReference type="ARBA" id="ARBA00010676"/>
    </source>
</evidence>
<dbReference type="Pfam" id="PF01082">
    <property type="entry name" value="Cu2_monooxygen"/>
    <property type="match status" value="1"/>
</dbReference>
<accession>A0AAV0W5J4</accession>
<feature type="binding site" evidence="13">
    <location>
        <position position="224"/>
    </location>
    <ligand>
        <name>Cu(2+)</name>
        <dbReference type="ChEBI" id="CHEBI:29036"/>
        <label>1</label>
        <note>catalytic</note>
    </ligand>
</feature>
<dbReference type="Pfam" id="PF03712">
    <property type="entry name" value="Cu2_monoox_C"/>
    <property type="match status" value="1"/>
</dbReference>
<comment type="similarity">
    <text evidence="2">Belongs to the copper type II ascorbate-dependent monooxygenase family.</text>
</comment>
<evidence type="ECO:0000256" key="3">
    <source>
        <dbReference type="ARBA" id="ARBA00012689"/>
    </source>
</evidence>
<feature type="binding site" evidence="13">
    <location>
        <position position="300"/>
    </location>
    <ligand>
        <name>Cu(2+)</name>
        <dbReference type="ChEBI" id="CHEBI:29036"/>
        <label>1</label>
        <note>catalytic</note>
    </ligand>
</feature>
<evidence type="ECO:0000256" key="4">
    <source>
        <dbReference type="ARBA" id="ARBA00022525"/>
    </source>
</evidence>
<dbReference type="GO" id="GO:0005507">
    <property type="term" value="F:copper ion binding"/>
    <property type="evidence" value="ECO:0007669"/>
    <property type="project" value="InterPro"/>
</dbReference>
<dbReference type="InterPro" id="IPR014784">
    <property type="entry name" value="Cu2_ascorb_mOase-like_C"/>
</dbReference>
<dbReference type="GO" id="GO:0004504">
    <property type="term" value="F:peptidylglycine monooxygenase activity"/>
    <property type="evidence" value="ECO:0007669"/>
    <property type="project" value="UniProtKB-EC"/>
</dbReference>
<keyword evidence="10 14" id="KW-1015">Disulfide bond</keyword>
<keyword evidence="7" id="KW-0560">Oxidoreductase</keyword>
<dbReference type="InterPro" id="IPR036939">
    <property type="entry name" value="Cu2_ascorb_mOase_N_sf"/>
</dbReference>
<keyword evidence="5 13" id="KW-0479">Metal-binding</keyword>
<dbReference type="Proteomes" id="UP001160148">
    <property type="component" value="Unassembled WGS sequence"/>
</dbReference>
<evidence type="ECO:0000256" key="14">
    <source>
        <dbReference type="PIRSR" id="PIRSR600720-3"/>
    </source>
</evidence>
<evidence type="ECO:0000256" key="13">
    <source>
        <dbReference type="PIRSR" id="PIRSR600720-2"/>
    </source>
</evidence>
<dbReference type="PANTHER" id="PTHR10680:SF14">
    <property type="entry name" value="PEPTIDYL-GLYCINE ALPHA-AMIDATING MONOOXYGENASE"/>
    <property type="match status" value="1"/>
</dbReference>
<dbReference type="FunFam" id="2.60.120.230:FF:000002">
    <property type="entry name" value="Peptidyl-glycine alpha-amidating monooxygenase B"/>
    <property type="match status" value="1"/>
</dbReference>
<reference evidence="18 19" key="1">
    <citation type="submission" date="2023-01" db="EMBL/GenBank/DDBJ databases">
        <authorList>
            <person name="Whitehead M."/>
        </authorList>
    </citation>
    <scope>NUCLEOTIDE SEQUENCE [LARGE SCALE GENOMIC DNA]</scope>
</reference>
<evidence type="ECO:0000256" key="6">
    <source>
        <dbReference type="ARBA" id="ARBA00022729"/>
    </source>
</evidence>
<dbReference type="InterPro" id="IPR000720">
    <property type="entry name" value="PHM/PAL"/>
</dbReference>
<comment type="subcellular location">
    <subcellularLocation>
        <location evidence="1">Secreted</location>
    </subcellularLocation>
</comment>
<feature type="disulfide bond" evidence="14">
    <location>
        <begin position="51"/>
        <end position="96"/>
    </location>
</feature>
<dbReference type="Gene3D" id="2.60.120.230">
    <property type="match status" value="1"/>
</dbReference>
<feature type="binding site" evidence="13">
    <location>
        <position position="156"/>
    </location>
    <ligand>
        <name>Cu(2+)</name>
        <dbReference type="ChEBI" id="CHEBI:29036"/>
        <label>1</label>
        <note>catalytic</note>
    </ligand>
</feature>
<keyword evidence="11" id="KW-0325">Glycoprotein</keyword>
<dbReference type="AlphaFoldDB" id="A0AAV0W5J4"/>
<evidence type="ECO:0000256" key="15">
    <source>
        <dbReference type="SAM" id="SignalP"/>
    </source>
</evidence>
<evidence type="ECO:0000256" key="11">
    <source>
        <dbReference type="ARBA" id="ARBA00023180"/>
    </source>
</evidence>
<feature type="signal peptide" evidence="15">
    <location>
        <begin position="1"/>
        <end position="28"/>
    </location>
</feature>
<evidence type="ECO:0000259" key="17">
    <source>
        <dbReference type="Pfam" id="PF03712"/>
    </source>
</evidence>
<name>A0AAV0W5J4_9HEMI</name>
<dbReference type="GO" id="GO:0006518">
    <property type="term" value="P:peptide metabolic process"/>
    <property type="evidence" value="ECO:0007669"/>
    <property type="project" value="InterPro"/>
</dbReference>
<evidence type="ECO:0000256" key="8">
    <source>
        <dbReference type="ARBA" id="ARBA00023008"/>
    </source>
</evidence>
<evidence type="ECO:0000256" key="10">
    <source>
        <dbReference type="ARBA" id="ARBA00023157"/>
    </source>
</evidence>
<feature type="binding site" evidence="13">
    <location>
        <position position="77"/>
    </location>
    <ligand>
        <name>Cu(2+)</name>
        <dbReference type="ChEBI" id="CHEBI:29036"/>
        <label>1</label>
        <note>catalytic</note>
    </ligand>
</feature>
<evidence type="ECO:0000256" key="5">
    <source>
        <dbReference type="ARBA" id="ARBA00022723"/>
    </source>
</evidence>
<feature type="disulfide bond" evidence="14">
    <location>
        <begin position="280"/>
        <end position="301"/>
    </location>
</feature>
<dbReference type="InterPro" id="IPR024548">
    <property type="entry name" value="Cu2_monoox_C"/>
</dbReference>
<dbReference type="PANTHER" id="PTHR10680">
    <property type="entry name" value="PEPTIDYL-GLYCINE ALPHA-AMIDATING MONOOXYGENASE"/>
    <property type="match status" value="1"/>
</dbReference>
<feature type="disulfide bond" evidence="14">
    <location>
        <begin position="207"/>
        <end position="320"/>
    </location>
</feature>
<keyword evidence="19" id="KW-1185">Reference proteome</keyword>
<evidence type="ECO:0000313" key="19">
    <source>
        <dbReference type="Proteomes" id="UP001160148"/>
    </source>
</evidence>
<evidence type="ECO:0000313" key="18">
    <source>
        <dbReference type="EMBL" id="CAI6351078.1"/>
    </source>
</evidence>
<comment type="cofactor">
    <cofactor evidence="13">
        <name>Cu(2+)</name>
        <dbReference type="ChEBI" id="CHEBI:29036"/>
    </cofactor>
    <text evidence="13">Binds 2 Cu(2+) ions per subunit.</text>
</comment>
<feature type="domain" description="Copper type II ascorbate-dependent monooxygenase C-terminal" evidence="17">
    <location>
        <begin position="182"/>
        <end position="332"/>
    </location>
</feature>
<evidence type="ECO:0000259" key="16">
    <source>
        <dbReference type="Pfam" id="PF01082"/>
    </source>
</evidence>
<dbReference type="InterPro" id="IPR000323">
    <property type="entry name" value="Cu2_ascorb_mOase_N"/>
</dbReference>
<dbReference type="PROSITE" id="PS00085">
    <property type="entry name" value="CU2_MONOOXYGENASE_2"/>
    <property type="match status" value="1"/>
</dbReference>
<keyword evidence="9" id="KW-0503">Monooxygenase</keyword>
<keyword evidence="6 15" id="KW-0732">Signal</keyword>
<evidence type="ECO:0000256" key="12">
    <source>
        <dbReference type="ARBA" id="ARBA00048431"/>
    </source>
</evidence>
<feature type="disulfide bond" evidence="14">
    <location>
        <begin position="84"/>
        <end position="115"/>
    </location>
</feature>
<dbReference type="InterPro" id="IPR014783">
    <property type="entry name" value="Cu2_ascorb_mOase_CS-2"/>
</dbReference>
<dbReference type="SUPFAM" id="SSF49742">
    <property type="entry name" value="PHM/PNGase F"/>
    <property type="match status" value="2"/>
</dbReference>
<comment type="caution">
    <text evidence="18">The sequence shown here is derived from an EMBL/GenBank/DDBJ whole genome shotgun (WGS) entry which is preliminary data.</text>
</comment>
<feature type="binding site" evidence="13">
    <location>
        <position position="226"/>
    </location>
    <ligand>
        <name>Cu(2+)</name>
        <dbReference type="ChEBI" id="CHEBI:29036"/>
        <label>1</label>
        <note>catalytic</note>
    </ligand>
</feature>
<proteinExistence type="inferred from homology"/>
<dbReference type="InterPro" id="IPR008977">
    <property type="entry name" value="PHM/PNGase_F_dom_sf"/>
</dbReference>
<gene>
    <name evidence="18" type="ORF">MEUPH1_LOCUS7461</name>
</gene>
<evidence type="ECO:0000256" key="1">
    <source>
        <dbReference type="ARBA" id="ARBA00004613"/>
    </source>
</evidence>
<organism evidence="18 19">
    <name type="scientific">Macrosiphum euphorbiae</name>
    <name type="common">potato aphid</name>
    <dbReference type="NCBI Taxonomy" id="13131"/>
    <lineage>
        <taxon>Eukaryota</taxon>
        <taxon>Metazoa</taxon>
        <taxon>Ecdysozoa</taxon>
        <taxon>Arthropoda</taxon>
        <taxon>Hexapoda</taxon>
        <taxon>Insecta</taxon>
        <taxon>Pterygota</taxon>
        <taxon>Neoptera</taxon>
        <taxon>Paraneoptera</taxon>
        <taxon>Hemiptera</taxon>
        <taxon>Sternorrhyncha</taxon>
        <taxon>Aphidomorpha</taxon>
        <taxon>Aphidoidea</taxon>
        <taxon>Aphididae</taxon>
        <taxon>Macrosiphini</taxon>
        <taxon>Macrosiphum</taxon>
    </lineage>
</organism>
<comment type="catalytic activity">
    <reaction evidence="12">
        <text>a [peptide]-C-terminal glycine + 2 L-ascorbate + O2 = a [peptide]-C-terminal (2S)-2-hydroxyglycine + 2 monodehydro-L-ascorbate radical + H2O</text>
        <dbReference type="Rhea" id="RHEA:21452"/>
        <dbReference type="Rhea" id="RHEA-COMP:13486"/>
        <dbReference type="Rhea" id="RHEA-COMP:15321"/>
        <dbReference type="ChEBI" id="CHEBI:15377"/>
        <dbReference type="ChEBI" id="CHEBI:15379"/>
        <dbReference type="ChEBI" id="CHEBI:38290"/>
        <dbReference type="ChEBI" id="CHEBI:59513"/>
        <dbReference type="ChEBI" id="CHEBI:137000"/>
        <dbReference type="ChEBI" id="CHEBI:142768"/>
        <dbReference type="EC" id="1.14.17.3"/>
    </reaction>
</comment>
<keyword evidence="4" id="KW-0964">Secreted</keyword>
<feature type="domain" description="Copper type II ascorbate-dependent monooxygenase N-terminal" evidence="16">
    <location>
        <begin position="35"/>
        <end position="160"/>
    </location>
</feature>
<dbReference type="Gene3D" id="2.60.120.310">
    <property type="entry name" value="Copper type II, ascorbate-dependent monooxygenase, N-terminal domain"/>
    <property type="match status" value="1"/>
</dbReference>
<sequence>MQSVAHSGSLVSLVVVMVFATIWSSAESYRVDKYSLLMPNVRPKKMDLYLCTPIRIDPSKSYFIVGFEPKAHGHTSHHMILYGCSEPGSEDPVWNCGEMQMASSKHKSYMHSNPCKSGSNIMYAWARDAPILKLPNGVGFKVGGDSQINYLVLQVHYHRMFKDDETDNSGIYLHYTEQQLDKQAGVYLLATNGRIPPNAIEHMETSCPLYEIGKVIHPFAYRVHTHELGKVVAGYRVKNINKDVQKWDLLGKRDPMTPQMFYPIENNITVESGDILAARCTMESRRNTVTRIGATSDDEMCNFYIMYWVEGTEPLEQQICVSEGSPRYYWDNDPYLTNIPDEEASIL</sequence>
<keyword evidence="8 13" id="KW-0186">Copper</keyword>
<dbReference type="GO" id="GO:0005576">
    <property type="term" value="C:extracellular region"/>
    <property type="evidence" value="ECO:0007669"/>
    <property type="project" value="UniProtKB-SubCell"/>
</dbReference>
<evidence type="ECO:0000256" key="9">
    <source>
        <dbReference type="ARBA" id="ARBA00023033"/>
    </source>
</evidence>
<evidence type="ECO:0000256" key="7">
    <source>
        <dbReference type="ARBA" id="ARBA00023002"/>
    </source>
</evidence>
<dbReference type="GO" id="GO:0016020">
    <property type="term" value="C:membrane"/>
    <property type="evidence" value="ECO:0007669"/>
    <property type="project" value="InterPro"/>
</dbReference>
<dbReference type="EMBL" id="CARXXK010000001">
    <property type="protein sequence ID" value="CAI6351078.1"/>
    <property type="molecule type" value="Genomic_DNA"/>
</dbReference>
<dbReference type="FunFam" id="2.60.120.310:FF:000005">
    <property type="entry name" value="Peptidylglycine alpha-hydroxylating monooxygenase"/>
    <property type="match status" value="1"/>
</dbReference>
<feature type="binding site" evidence="13">
    <location>
        <position position="78"/>
    </location>
    <ligand>
        <name>Cu(2+)</name>
        <dbReference type="ChEBI" id="CHEBI:29036"/>
        <label>1</label>
        <note>catalytic</note>
    </ligand>
</feature>